<reference evidence="2 3" key="1">
    <citation type="submission" date="2019-07" db="EMBL/GenBank/DDBJ databases">
        <title>Whole genome shotgun sequence of Cyclobacterium qasimii NBRC 106168.</title>
        <authorList>
            <person name="Hosoyama A."/>
            <person name="Uohara A."/>
            <person name="Ohji S."/>
            <person name="Ichikawa N."/>
        </authorList>
    </citation>
    <scope>NUCLEOTIDE SEQUENCE [LARGE SCALE GENOMIC DNA]</scope>
    <source>
        <strain evidence="2 3">NBRC 106168</strain>
    </source>
</reference>
<proteinExistence type="predicted"/>
<dbReference type="RefSeq" id="WP_146947578.1">
    <property type="nucleotide sequence ID" value="NZ_BJYV01000006.1"/>
</dbReference>
<keyword evidence="3" id="KW-1185">Reference proteome</keyword>
<feature type="region of interest" description="Disordered" evidence="1">
    <location>
        <begin position="63"/>
        <end position="123"/>
    </location>
</feature>
<dbReference type="Proteomes" id="UP000321301">
    <property type="component" value="Unassembled WGS sequence"/>
</dbReference>
<sequence>MKKVIMICALVVATVVHVQAQRQGDREVNPEKMAERMTQRMDEKLDLSEAQEKQINALFLEQANSRKESKDADREAMKAAREAHQQKLEAILTPEQKEKWAAEQKEGRPQGRKKRGGNQGDGE</sequence>
<evidence type="ECO:0000313" key="3">
    <source>
        <dbReference type="Proteomes" id="UP000321301"/>
    </source>
</evidence>
<dbReference type="EMBL" id="BJYV01000006">
    <property type="protein sequence ID" value="GEO21222.1"/>
    <property type="molecule type" value="Genomic_DNA"/>
</dbReference>
<feature type="compositionally biased region" description="Basic and acidic residues" evidence="1">
    <location>
        <begin position="95"/>
        <end position="109"/>
    </location>
</feature>
<evidence type="ECO:0000313" key="2">
    <source>
        <dbReference type="EMBL" id="GEO21222.1"/>
    </source>
</evidence>
<dbReference type="AlphaFoldDB" id="A0A512CAI3"/>
<gene>
    <name evidence="2" type="ORF">CQA01_17560</name>
</gene>
<name>A0A512CAI3_9BACT</name>
<accession>A0A512CAI3</accession>
<protein>
    <submittedName>
        <fullName evidence="2">DUF4890 domain-containing protein</fullName>
    </submittedName>
</protein>
<feature type="compositionally biased region" description="Basic and acidic residues" evidence="1">
    <location>
        <begin position="64"/>
        <end position="87"/>
    </location>
</feature>
<evidence type="ECO:0000256" key="1">
    <source>
        <dbReference type="SAM" id="MobiDB-lite"/>
    </source>
</evidence>
<comment type="caution">
    <text evidence="2">The sequence shown here is derived from an EMBL/GenBank/DDBJ whole genome shotgun (WGS) entry which is preliminary data.</text>
</comment>
<organism evidence="2 3">
    <name type="scientific">Cyclobacterium qasimii</name>
    <dbReference type="NCBI Taxonomy" id="1350429"/>
    <lineage>
        <taxon>Bacteria</taxon>
        <taxon>Pseudomonadati</taxon>
        <taxon>Bacteroidota</taxon>
        <taxon>Cytophagia</taxon>
        <taxon>Cytophagales</taxon>
        <taxon>Cyclobacteriaceae</taxon>
        <taxon>Cyclobacterium</taxon>
    </lineage>
</organism>